<evidence type="ECO:0000256" key="7">
    <source>
        <dbReference type="ARBA" id="ARBA00023134"/>
    </source>
</evidence>
<keyword evidence="6" id="KW-0460">Magnesium</keyword>
<dbReference type="Gene3D" id="3.40.50.300">
    <property type="entry name" value="P-loop containing nucleotide triphosphate hydrolases"/>
    <property type="match status" value="1"/>
</dbReference>
<dbReference type="PANTHER" id="PTHR11649">
    <property type="entry name" value="MSS1/TRME-RELATED GTP-BINDING PROTEIN"/>
    <property type="match status" value="1"/>
</dbReference>
<name>A0A8J6N1S1_9DELT</name>
<proteinExistence type="inferred from homology"/>
<dbReference type="SUPFAM" id="SSF52540">
    <property type="entry name" value="P-loop containing nucleoside triphosphate hydrolases"/>
    <property type="match status" value="1"/>
</dbReference>
<dbReference type="GO" id="GO:0046872">
    <property type="term" value="F:metal ion binding"/>
    <property type="evidence" value="ECO:0007669"/>
    <property type="project" value="UniProtKB-KW"/>
</dbReference>
<dbReference type="InterPro" id="IPR027417">
    <property type="entry name" value="P-loop_NTPase"/>
</dbReference>
<evidence type="ECO:0000256" key="4">
    <source>
        <dbReference type="ARBA" id="ARBA00022723"/>
    </source>
</evidence>
<evidence type="ECO:0000256" key="2">
    <source>
        <dbReference type="ARBA" id="ARBA00009638"/>
    </source>
</evidence>
<evidence type="ECO:0000256" key="8">
    <source>
        <dbReference type="ARBA" id="ARBA00023210"/>
    </source>
</evidence>
<keyword evidence="4" id="KW-0479">Metal-binding</keyword>
<gene>
    <name evidence="11" type="ORF">H8E19_15365</name>
</gene>
<comment type="similarity">
    <text evidence="2">Belongs to the TRAFAC class TrmE-Era-EngA-EngB-Septin-like GTPase superfamily. EngB GTPase family.</text>
</comment>
<dbReference type="FunFam" id="3.40.50.300:FF:000098">
    <property type="entry name" value="Probable GTP-binding protein EngB"/>
    <property type="match status" value="1"/>
</dbReference>
<feature type="domain" description="EngB-type G" evidence="10">
    <location>
        <begin position="9"/>
        <end position="182"/>
    </location>
</feature>
<keyword evidence="3" id="KW-0132">Cell division</keyword>
<evidence type="ECO:0000313" key="12">
    <source>
        <dbReference type="Proteomes" id="UP000650524"/>
    </source>
</evidence>
<protein>
    <submittedName>
        <fullName evidence="11">YihA family ribosome biogenesis GTP-binding protein</fullName>
    </submittedName>
</protein>
<dbReference type="EMBL" id="JACNJD010000313">
    <property type="protein sequence ID" value="MBC8178783.1"/>
    <property type="molecule type" value="Genomic_DNA"/>
</dbReference>
<keyword evidence="7" id="KW-0342">GTP-binding</keyword>
<reference evidence="11 12" key="1">
    <citation type="submission" date="2020-08" db="EMBL/GenBank/DDBJ databases">
        <title>Bridging the membrane lipid divide: bacteria of the FCB group superphylum have the potential to synthesize archaeal ether lipids.</title>
        <authorList>
            <person name="Villanueva L."/>
            <person name="Von Meijenfeldt F.A.B."/>
            <person name="Westbye A.B."/>
            <person name="Yadav S."/>
            <person name="Hopmans E.C."/>
            <person name="Dutilh B.E."/>
            <person name="Sinninghe Damste J.S."/>
        </authorList>
    </citation>
    <scope>NUCLEOTIDE SEQUENCE [LARGE SCALE GENOMIC DNA]</scope>
    <source>
        <strain evidence="11">NIOZ-UU27</strain>
    </source>
</reference>
<evidence type="ECO:0000259" key="10">
    <source>
        <dbReference type="PROSITE" id="PS51706"/>
    </source>
</evidence>
<dbReference type="GO" id="GO:0005829">
    <property type="term" value="C:cytosol"/>
    <property type="evidence" value="ECO:0007669"/>
    <property type="project" value="TreeGrafter"/>
</dbReference>
<dbReference type="InterPro" id="IPR030393">
    <property type="entry name" value="G_ENGB_dom"/>
</dbReference>
<evidence type="ECO:0000256" key="9">
    <source>
        <dbReference type="ARBA" id="ARBA00023306"/>
    </source>
</evidence>
<evidence type="ECO:0000313" key="11">
    <source>
        <dbReference type="EMBL" id="MBC8178783.1"/>
    </source>
</evidence>
<feature type="non-terminal residue" evidence="11">
    <location>
        <position position="1"/>
    </location>
</feature>
<dbReference type="InterPro" id="IPR006073">
    <property type="entry name" value="GTP-bd"/>
</dbReference>
<comment type="caution">
    <text evidence="11">The sequence shown here is derived from an EMBL/GenBank/DDBJ whole genome shotgun (WGS) entry which is preliminary data.</text>
</comment>
<dbReference type="HAMAP" id="MF_00321">
    <property type="entry name" value="GTPase_EngB"/>
    <property type="match status" value="1"/>
</dbReference>
<sequence length="192" mass="21751">KESQYPESDRPEIAFAGKSNVGKSSLINTLVNRKKLARTSSTPGRTQSINFFRFGKTLYLVDLPGYGFARVPAKVKESWREMVETYLIRRPTLKAVVVILDIRRDPASGDIDLIHWLRAYNIHPIIVLTKADKLSRQQVRKRAGLIAGELAGISPEAPVVFSAKTRQGKDEIWERVREACGLLIDDCRRSRF</sequence>
<dbReference type="PROSITE" id="PS51706">
    <property type="entry name" value="G_ENGB"/>
    <property type="match status" value="1"/>
</dbReference>
<dbReference type="Proteomes" id="UP000650524">
    <property type="component" value="Unassembled WGS sequence"/>
</dbReference>
<evidence type="ECO:0000256" key="1">
    <source>
        <dbReference type="ARBA" id="ARBA00001946"/>
    </source>
</evidence>
<organism evidence="11 12">
    <name type="scientific">Candidatus Desulfacyla euxinica</name>
    <dbReference type="NCBI Taxonomy" id="2841693"/>
    <lineage>
        <taxon>Bacteria</taxon>
        <taxon>Deltaproteobacteria</taxon>
        <taxon>Candidatus Desulfacyla</taxon>
    </lineage>
</organism>
<evidence type="ECO:0000256" key="6">
    <source>
        <dbReference type="ARBA" id="ARBA00022842"/>
    </source>
</evidence>
<dbReference type="NCBIfam" id="TIGR03598">
    <property type="entry name" value="GTPase_YsxC"/>
    <property type="match status" value="1"/>
</dbReference>
<dbReference type="AlphaFoldDB" id="A0A8J6N1S1"/>
<dbReference type="GO" id="GO:0000917">
    <property type="term" value="P:division septum assembly"/>
    <property type="evidence" value="ECO:0007669"/>
    <property type="project" value="UniProtKB-KW"/>
</dbReference>
<dbReference type="InterPro" id="IPR019987">
    <property type="entry name" value="GTP-bd_ribosome_bio_YsxC"/>
</dbReference>
<keyword evidence="9" id="KW-0131">Cell cycle</keyword>
<dbReference type="GO" id="GO:0005525">
    <property type="term" value="F:GTP binding"/>
    <property type="evidence" value="ECO:0007669"/>
    <property type="project" value="UniProtKB-KW"/>
</dbReference>
<dbReference type="PANTHER" id="PTHR11649:SF13">
    <property type="entry name" value="ENGB-TYPE G DOMAIN-CONTAINING PROTEIN"/>
    <property type="match status" value="1"/>
</dbReference>
<keyword evidence="8" id="KW-0717">Septation</keyword>
<dbReference type="Pfam" id="PF01926">
    <property type="entry name" value="MMR_HSR1"/>
    <property type="match status" value="1"/>
</dbReference>
<comment type="cofactor">
    <cofactor evidence="1">
        <name>Mg(2+)</name>
        <dbReference type="ChEBI" id="CHEBI:18420"/>
    </cofactor>
</comment>
<evidence type="ECO:0000256" key="5">
    <source>
        <dbReference type="ARBA" id="ARBA00022741"/>
    </source>
</evidence>
<accession>A0A8J6N1S1</accession>
<evidence type="ECO:0000256" key="3">
    <source>
        <dbReference type="ARBA" id="ARBA00022618"/>
    </source>
</evidence>
<keyword evidence="5" id="KW-0547">Nucleotide-binding</keyword>
<dbReference type="CDD" id="cd01876">
    <property type="entry name" value="YihA_EngB"/>
    <property type="match status" value="1"/>
</dbReference>